<reference evidence="2 3" key="1">
    <citation type="journal article" date="2005" name="PLoS Biol.">
        <title>The genomes of Oryza sativa: a history of duplications.</title>
        <authorList>
            <person name="Yu J."/>
            <person name="Wang J."/>
            <person name="Lin W."/>
            <person name="Li S."/>
            <person name="Li H."/>
            <person name="Zhou J."/>
            <person name="Ni P."/>
            <person name="Dong W."/>
            <person name="Hu S."/>
            <person name="Zeng C."/>
            <person name="Zhang J."/>
            <person name="Zhang Y."/>
            <person name="Li R."/>
            <person name="Xu Z."/>
            <person name="Li S."/>
            <person name="Li X."/>
            <person name="Zheng H."/>
            <person name="Cong L."/>
            <person name="Lin L."/>
            <person name="Yin J."/>
            <person name="Geng J."/>
            <person name="Li G."/>
            <person name="Shi J."/>
            <person name="Liu J."/>
            <person name="Lv H."/>
            <person name="Li J."/>
            <person name="Wang J."/>
            <person name="Deng Y."/>
            <person name="Ran L."/>
            <person name="Shi X."/>
            <person name="Wang X."/>
            <person name="Wu Q."/>
            <person name="Li C."/>
            <person name="Ren X."/>
            <person name="Wang J."/>
            <person name="Wang X."/>
            <person name="Li D."/>
            <person name="Liu D."/>
            <person name="Zhang X."/>
            <person name="Ji Z."/>
            <person name="Zhao W."/>
            <person name="Sun Y."/>
            <person name="Zhang Z."/>
            <person name="Bao J."/>
            <person name="Han Y."/>
            <person name="Dong L."/>
            <person name="Ji J."/>
            <person name="Chen P."/>
            <person name="Wu S."/>
            <person name="Liu J."/>
            <person name="Xiao Y."/>
            <person name="Bu D."/>
            <person name="Tan J."/>
            <person name="Yang L."/>
            <person name="Ye C."/>
            <person name="Zhang J."/>
            <person name="Xu J."/>
            <person name="Zhou Y."/>
            <person name="Yu Y."/>
            <person name="Zhang B."/>
            <person name="Zhuang S."/>
            <person name="Wei H."/>
            <person name="Liu B."/>
            <person name="Lei M."/>
            <person name="Yu H."/>
            <person name="Li Y."/>
            <person name="Xu H."/>
            <person name="Wei S."/>
            <person name="He X."/>
            <person name="Fang L."/>
            <person name="Zhang Z."/>
            <person name="Zhang Y."/>
            <person name="Huang X."/>
            <person name="Su Z."/>
            <person name="Tong W."/>
            <person name="Li J."/>
            <person name="Tong Z."/>
            <person name="Li S."/>
            <person name="Ye J."/>
            <person name="Wang L."/>
            <person name="Fang L."/>
            <person name="Lei T."/>
            <person name="Chen C."/>
            <person name="Chen H."/>
            <person name="Xu Z."/>
            <person name="Li H."/>
            <person name="Huang H."/>
            <person name="Zhang F."/>
            <person name="Xu H."/>
            <person name="Li N."/>
            <person name="Zhao C."/>
            <person name="Li S."/>
            <person name="Dong L."/>
            <person name="Huang Y."/>
            <person name="Li L."/>
            <person name="Xi Y."/>
            <person name="Qi Q."/>
            <person name="Li W."/>
            <person name="Zhang B."/>
            <person name="Hu W."/>
            <person name="Zhang Y."/>
            <person name="Tian X."/>
            <person name="Jiao Y."/>
            <person name="Liang X."/>
            <person name="Jin J."/>
            <person name="Gao L."/>
            <person name="Zheng W."/>
            <person name="Hao B."/>
            <person name="Liu S."/>
            <person name="Wang W."/>
            <person name="Yuan L."/>
            <person name="Cao M."/>
            <person name="McDermott J."/>
            <person name="Samudrala R."/>
            <person name="Wang J."/>
            <person name="Wong G.K."/>
            <person name="Yang H."/>
        </authorList>
    </citation>
    <scope>NUCLEOTIDE SEQUENCE [LARGE SCALE GENOMIC DNA]</scope>
    <source>
        <strain evidence="3">cv. 93-11</strain>
    </source>
</reference>
<sequence length="1092" mass="122386">MKSNADLKAIRIVKCKESDDMKLCKEDCISDCLAMEEDDMIKVTSAVNDNGIDSNGGEEELQVKDKDLVALEVEESELKVTGLVVVSDIELRTTEAIRCEESDRVKLTRDDLESDCSAVHTDKVLRDASLGKNFEESGANLAAADDDKNHIVDWGMKEENSISLQVETIEDKTNFMPEKFSEPEKVYTGFEKLNNKKEEQEENDKINTLKDEKDHNTFEHTDSIKGEVQLPDKDKNLVTLEAKGSVLEVMHSVSLSYAELRSIETLQGEEGDGVKSMEDFLKSDCMIVQANVHNELSTPTDDVVEAADLQDETFYIEEPKEAKLADENDKMVTMEMESLVKNLSLELLESEKNVMLEYEKEMKVGHVGQSDENDVGLLVEEDAKKIKLEEADSDIKSNVDKKAFQILQCEYMDEAKFGTVDSKSNYLAVHEDNVQREASLTNNVQEREPKAAKLEDQNEPNTKENNKMVGVVVDSPEKHTSLETLETREHVTSEDEEEIDVGHLGESSGNDTGFLDKEDTNKIELQEADSGIQCNDDQKPIKILLWEHMEEAELGTAEGSTLEVTDSVLVSDVELSSIETIQCEESDGSKSMEDYFESDCMMEQANVQDESSTPTYVEVETADIQDETFYIGEPKTSKLEEGNETNTEENDKIVVVEVEPSVNNLSSETLETRENVTTKDEEEMEVRHLNESSGIEVGFLVKEDTNKIKLLEADSNIKSNADKKDIQILQYEHTDESEFGTNDPKSDSLFVHVDMVQRDASLGTNIEECGASLEAADNEKKDMADCGMKEGNTTSLQVETMEEKTNLISKKSSVPEKVYTGFEKLNDEAKEQEGNNRSNTLEHEGSALEVMDSVSVSDDELGSIETLKCEESDGVKMTRDYLESDFLQVEATLKNEASTPTDVEVETVDLQHDKFYKREPVATKLEDENETIVDENTVFTEEGIPMENVSLKTIETGEIIMSEDKEDNKVGHVEPSGNEAGLIEKEDANGIEFKNVESDIRSNADQKDIQILHCEYVDKETNFTSKKFNKLEKVYIEFKKLNDEGHPRLKATTLKDVVGGVTEVLPANKLATKEDADKVAATAMQKRWEACR</sequence>
<dbReference type="EMBL" id="CM000126">
    <property type="protein sequence ID" value="EEC70615.1"/>
    <property type="molecule type" value="Genomic_DNA"/>
</dbReference>
<accession>B8A7W4</accession>
<evidence type="ECO:0000256" key="1">
    <source>
        <dbReference type="SAM" id="MobiDB-lite"/>
    </source>
</evidence>
<proteinExistence type="predicted"/>
<protein>
    <submittedName>
        <fullName evidence="2">Uncharacterized protein</fullName>
    </submittedName>
</protein>
<dbReference type="AlphaFoldDB" id="B8A7W4"/>
<organism evidence="2 3">
    <name type="scientific">Oryza sativa subsp. indica</name>
    <name type="common">Rice</name>
    <dbReference type="NCBI Taxonomy" id="39946"/>
    <lineage>
        <taxon>Eukaryota</taxon>
        <taxon>Viridiplantae</taxon>
        <taxon>Streptophyta</taxon>
        <taxon>Embryophyta</taxon>
        <taxon>Tracheophyta</taxon>
        <taxon>Spermatophyta</taxon>
        <taxon>Magnoliopsida</taxon>
        <taxon>Liliopsida</taxon>
        <taxon>Poales</taxon>
        <taxon>Poaceae</taxon>
        <taxon>BOP clade</taxon>
        <taxon>Oryzoideae</taxon>
        <taxon>Oryzeae</taxon>
        <taxon>Oryzinae</taxon>
        <taxon>Oryza</taxon>
        <taxon>Oryza sativa</taxon>
    </lineage>
</organism>
<dbReference type="STRING" id="39946.B8A7W4"/>
<evidence type="ECO:0000313" key="3">
    <source>
        <dbReference type="Proteomes" id="UP000007015"/>
    </source>
</evidence>
<keyword evidence="3" id="KW-1185">Reference proteome</keyword>
<feature type="compositionally biased region" description="Basic and acidic residues" evidence="1">
    <location>
        <begin position="445"/>
        <end position="465"/>
    </location>
</feature>
<feature type="region of interest" description="Disordered" evidence="1">
    <location>
        <begin position="487"/>
        <end position="513"/>
    </location>
</feature>
<dbReference type="HOGENOM" id="CLU_284473_0_0_1"/>
<feature type="region of interest" description="Disordered" evidence="1">
    <location>
        <begin position="438"/>
        <end position="465"/>
    </location>
</feature>
<gene>
    <name evidence="2" type="ORF">OsI_01867</name>
</gene>
<dbReference type="Gramene" id="BGIOSGA003496-TA">
    <property type="protein sequence ID" value="BGIOSGA003496-PA"/>
    <property type="gene ID" value="BGIOSGA003496"/>
</dbReference>
<name>B8A7W4_ORYSI</name>
<evidence type="ECO:0000313" key="2">
    <source>
        <dbReference type="EMBL" id="EEC70615.1"/>
    </source>
</evidence>
<dbReference type="Proteomes" id="UP000007015">
    <property type="component" value="Chromosome 1"/>
</dbReference>